<feature type="coiled-coil region" evidence="7">
    <location>
        <begin position="62"/>
        <end position="96"/>
    </location>
</feature>
<dbReference type="InterPro" id="IPR007110">
    <property type="entry name" value="Ig-like_dom"/>
</dbReference>
<dbReference type="FunFam" id="2.60.40.10:FF:000425">
    <property type="entry name" value="Myosin light chain kinase"/>
    <property type="match status" value="1"/>
</dbReference>
<dbReference type="Gene3D" id="1.20.58.60">
    <property type="match status" value="1"/>
</dbReference>
<feature type="region of interest" description="Disordered" evidence="8">
    <location>
        <begin position="1814"/>
        <end position="1870"/>
    </location>
</feature>
<dbReference type="InterPro" id="IPR003599">
    <property type="entry name" value="Ig_sub"/>
</dbReference>
<feature type="domain" description="Ig-like" evidence="9">
    <location>
        <begin position="1336"/>
        <end position="1426"/>
    </location>
</feature>
<feature type="compositionally biased region" description="Low complexity" evidence="8">
    <location>
        <begin position="2347"/>
        <end position="2356"/>
    </location>
</feature>
<feature type="compositionally biased region" description="Basic residues" evidence="8">
    <location>
        <begin position="2316"/>
        <end position="2328"/>
    </location>
</feature>
<sequence length="3098" mass="348376">TINWVTKLDDQLYPVITTLSTNPQEITTHLYGKLEKVLPDIKRAQNEVEQRAKTAETLITKAQSTDEKALNVKNKLAELNRRLSDVAADYQLLLEMLIAYFKNLVDLDRTAESFNAQRGRLPSDVSSVESLIREHEASKQTVLELFNRARSECENLVQRISRQLDDMKGKYGESSAAAKATSQAFVYFEKTVDLLQQRIKTFLDTGEKLLLERHAQSPHIQRHISQLQDRWDNFKRQVEETRNLIDLSIQFFALVDEANEWFREANRLLINIARKSNLVKKPEEAQELLNEIEIFLKPGEQKQNERIQKITELAAEIFGPQHSLQINQVVQENREILESFSSISNEINQLALNMKLAEEQRLREIEEARIRAEEEARRAAEEEARRKAAEEEARRRAEEEARIRAEEEARRRAEEEARRKAEEEARIRAEEEARKRAEEEARRKAEEEARARAAEEARRKAEEEARRRAEEARLKAEEEARKRAEEEAIRKAEEEARRKAEEEARRKAEEARAKAAEEARKRAEEEARRKAEEEARIRAAEEARKQAEEEARRKAEEARAAEEARRLAEEEARRKAEEEARARAAEEARKRAEEEARRKAEEEAKIRAAEEARKRAEEEARRAEEARKAAELEAQRIQINETRVHQIHVQMEKTPEKPSIEEIEAPVFTSPLSNAVIQEGSRFTFMCQVTGSPVPVVTWFKDGISIQNNPDYQTTFDQGLCTLTIEETFAEDSAKYMCKAINAAGSAETSACLSVKETEPEEQLSPPTFVKLLEPGNAREGASFQFYCKVEGNPLPTVQWFKNYDCIDNSPDYVITYNNGEAILKFERVYLEDKAEYTCKASNQLGVAQSTANLAVTPLEPTEAPKFILPLSNVMARAGQKIKLECEVSGLPPPILTWSHNGKAVKETRELKLPLTNVTVTEGGRVRLDCVIVGQPEPEVIWYHDDRPVKESPDFQLLFQGDRCSLIIQEAFAEDAGQYKVVALNSAGEASSKCSLTVTPDTAVKPPEDKVKPPGSPPKFTKLLSDVLVSEGEKVAFEGNVTGEPRPEVKWLLNNQPITATDHVKISHDDEGTIRLEIENVRPEDKGVYTVKATNSSGDAKCFAQLIVKSMKPPETVKHEEIKSAPVFKEMFNDRIAFESTSTKFECIVAGKPTPKVKWLFNGEPISGKKILISTSGDRQVLTIPEVTKDLAGTITCVAENEVGKASCAAGLTVHGMVIGTFPEHSREVKQHVESSYIVNREVHTQSSTSSSRKIITSSGVQEPQVQVHSFAAQDQQTFKQVNQQPPQISESHKIEEFHQIGKQPPSIVEKSSSVFTSGNLEETQQKTIEHVIQKPVIRARPPKFVTPVMGKIVDQNVDVVLEGILDGQPTPEVTWTKNNDELKETSNLKISFERNKASITIKDATIEDAGRYTCTALNEAGKAISTADLVVRKTVFPPVFGRRLQAQVIKKGDRVVMEVEVTGTPDPVVTWYKDGVPIAEALRDNYKIRTMGNSHTVTIEKAEMSLSGRFMVRAVNAGGEAQSIADIAVFEPTPDTMVEVVKTVVFEDVRKHETLTSAADKVTSTVSSSSPKPIEIPKPLEVPKPTEIPKFIEVPKPVEVPVIPQTTTQFSSSSKSEFTSMTKQEISKEFKSMRFEHTTPEIPLPQPPPITKIEPPVIKRETDFEICQPAEIVEEKKITESQETGIETSSISKQSSLQYFVKKIKEGDEPAPTAPKEISTPIPIKPEVYRKFEEVQKSETIIPVKTEIKPPEPPVQEYKTFFQEEISLKPEPPAEICYPPPPPISKVQQQVKLIEEIPQQAFSERIEKSFQSSVSSSYSRQVESDVKEPSAQALQMEKAWAHKFSDTQEKAWPPPQPEEPKIQPSWSVQSTLEKKWTPEVKRTEHFVKETKTMVEKTPVHQVYKKTEIVTEAPPPVVTHYIGKVTDVQHSSFIQSSYESSRQRQEITEERNVRPSEVIKSWPPAPPVKPVPSIEALIPIRPVSVQDITDEVYLEPGPPPEIAFAQPPPRERSLSYVEMVEQDLEKTLEKIPAKVPPGGVRTIPPPPLPPKKEQPKAPPIPAKPIKPAAPVKIVPEIPSQPFERFPDLEPFPFRAEPQKPKPPKVGPPPTPSKFIKGRFTDSDYESDFEAIRIPPKWKPSASDTEEPSYRKVRAPKLVSTGRSRSVEPEPLPPSKFDRPPHFQGPPRPEIDLDVVRRKKETVQQVKKQTKHYTKSHEVKKEVTPPQVIQPPPEIKPGSPPVFVEVQPERKKPESPKTRQKMTVDGYMADTDEPFSQQRKSMKTEYRHEERSEYKHISQSSEKIVESQHKVTAPKPHVLHKVPQHKKHVTSSVSSAKKELVATPIITSVSSEQVVEQQVKHAKLEPFPFKPEPPRGKKPRGPPPPSPSKFVKGEFRESDYESDYEGRIPPVWRPAESDGEPTYKPVRPLLTPSGRHSQQSGRTPTPPTEFDHPPHIEGPPRPKFEPIEKFKPSVKLDEILKPSPHPVVLKPKPVSAAPIVTETIIATPAVRQPIILQPGSPPEIGYAPGPQKTQYYRSITSAPYHNAIQTETSNVMHFNESSESCHRTMSLQQTTKVIKFGDQSRKQEAVKLEPFPFKPDPERPRRSSAPPPPKPKKFIPGEFRESDYESEVESAKIKPKWAPGGSDSEGHHYRSVKAPASTRSLSAPAPKERVISPLEFDQPPLMPSAITTTDVVDAESKRRHETSSYKRISESKAGKVVARSRSYEPPVRQQALHPGTPPEYGYIPDSKVTKSEATKIASQHMDSMTHAFKSTTQKFVRDIMGDVSKQSQQKPVVKVDGDADAQVYREETRAAQYGTKHVDPDTGLIYFKYDFGYEFGIILPGESKQGEIPVPKKTIIEPPKRSGDIDMPVYHESTKQKAPQFRPKKFAPPSKNVKWEPTSESEMSEYEGEHKKRSTNLHGSRWDQSSCSPVSLSPSLPSTSPAFNNTLAGRKGAETPPSCPSTPGSTHGKVSQNAQARAPMFITVGAVCDFWFRSFTVCLQPLRNIAVVSGQPAKFECIVQSEPPPNILWSKNGRIIENSNDYQLHYRNGVCRLTISQAYPEDAGTYSCTATNSMGSTNTTATLQVPGERRSSYIK</sequence>
<dbReference type="InterPro" id="IPR036179">
    <property type="entry name" value="Ig-like_dom_sf"/>
</dbReference>
<feature type="domain" description="Ig-like" evidence="9">
    <location>
        <begin position="767"/>
        <end position="855"/>
    </location>
</feature>
<protein>
    <submittedName>
        <fullName evidence="10">I-set and/or Spectrin domain containing protein</fullName>
    </submittedName>
</protein>
<dbReference type="InterPro" id="IPR002017">
    <property type="entry name" value="Spectrin_repeat"/>
</dbReference>
<feature type="compositionally biased region" description="Low complexity" evidence="8">
    <location>
        <begin position="1562"/>
        <end position="1574"/>
    </location>
</feature>
<dbReference type="CDD" id="cd00096">
    <property type="entry name" value="Ig"/>
    <property type="match status" value="1"/>
</dbReference>
<feature type="compositionally biased region" description="Basic and acidic residues" evidence="8">
    <location>
        <begin position="2281"/>
        <end position="2295"/>
    </location>
</feature>
<dbReference type="Proteomes" id="UP000292052">
    <property type="component" value="Unassembled WGS sequence"/>
</dbReference>
<feature type="domain" description="Ig-like" evidence="9">
    <location>
        <begin position="2982"/>
        <end position="3087"/>
    </location>
</feature>
<feature type="region of interest" description="Disordered" evidence="8">
    <location>
        <begin position="2028"/>
        <end position="2461"/>
    </location>
</feature>
<dbReference type="GO" id="GO:0008046">
    <property type="term" value="F:axon guidance receptor activity"/>
    <property type="evidence" value="ECO:0007669"/>
    <property type="project" value="TreeGrafter"/>
</dbReference>
<evidence type="ECO:0000259" key="9">
    <source>
        <dbReference type="PROSITE" id="PS50835"/>
    </source>
</evidence>
<dbReference type="FunFam" id="2.60.40.10:FF:000838">
    <property type="entry name" value="Uncharacterized protein, isoform F"/>
    <property type="match status" value="1"/>
</dbReference>
<dbReference type="SMART" id="SM00409">
    <property type="entry name" value="IG"/>
    <property type="match status" value="8"/>
</dbReference>
<evidence type="ECO:0000256" key="4">
    <source>
        <dbReference type="ARBA" id="ARBA00022729"/>
    </source>
</evidence>
<accession>A0A482W7J7</accession>
<comment type="similarity">
    <text evidence="2">Belongs to the protein kinase superfamily. CAMK Ser/Thr protein kinase family.</text>
</comment>
<dbReference type="PROSITE" id="PS50835">
    <property type="entry name" value="IG_LIKE"/>
    <property type="match status" value="8"/>
</dbReference>
<dbReference type="Pfam" id="PF07679">
    <property type="entry name" value="I-set"/>
    <property type="match status" value="9"/>
</dbReference>
<dbReference type="InterPro" id="IPR050958">
    <property type="entry name" value="Cell_Adh-Cytoskel_Orgn"/>
</dbReference>
<dbReference type="FunFam" id="2.60.40.10:FF:000772">
    <property type="entry name" value="Uncharacterized protein, isoform B"/>
    <property type="match status" value="1"/>
</dbReference>
<dbReference type="SUPFAM" id="SSF46966">
    <property type="entry name" value="Spectrin repeat"/>
    <property type="match status" value="2"/>
</dbReference>
<proteinExistence type="inferred from homology"/>
<dbReference type="GO" id="GO:0005886">
    <property type="term" value="C:plasma membrane"/>
    <property type="evidence" value="ECO:0007669"/>
    <property type="project" value="TreeGrafter"/>
</dbReference>
<evidence type="ECO:0000313" key="11">
    <source>
        <dbReference type="Proteomes" id="UP000292052"/>
    </source>
</evidence>
<feature type="domain" description="Ig-like" evidence="9">
    <location>
        <begin position="658"/>
        <end position="754"/>
    </location>
</feature>
<feature type="compositionally biased region" description="Polar residues" evidence="8">
    <location>
        <begin position="2433"/>
        <end position="2442"/>
    </location>
</feature>
<dbReference type="STRING" id="1661398.A0A482W7J7"/>
<feature type="region of interest" description="Disordered" evidence="8">
    <location>
        <begin position="2582"/>
        <end position="2747"/>
    </location>
</feature>
<dbReference type="OrthoDB" id="2152335at2759"/>
<evidence type="ECO:0000256" key="1">
    <source>
        <dbReference type="ARBA" id="ARBA00004496"/>
    </source>
</evidence>
<feature type="region of interest" description="Disordered" evidence="8">
    <location>
        <begin position="2876"/>
        <end position="2973"/>
    </location>
</feature>
<dbReference type="PANTHER" id="PTHR45080">
    <property type="entry name" value="CONTACTIN 5"/>
    <property type="match status" value="1"/>
</dbReference>
<reference evidence="10 11" key="1">
    <citation type="submission" date="2017-03" db="EMBL/GenBank/DDBJ databases">
        <title>Genome of the blue death feigning beetle - Asbolus verrucosus.</title>
        <authorList>
            <person name="Rider S.D."/>
        </authorList>
    </citation>
    <scope>NUCLEOTIDE SEQUENCE [LARGE SCALE GENOMIC DNA]</scope>
    <source>
        <strain evidence="10">Butters</strain>
        <tissue evidence="10">Head and leg muscle</tissue>
    </source>
</reference>
<keyword evidence="5" id="KW-1015">Disulfide bond</keyword>
<dbReference type="Gene3D" id="2.60.40.10">
    <property type="entry name" value="Immunoglobulins"/>
    <property type="match status" value="9"/>
</dbReference>
<evidence type="ECO:0000256" key="5">
    <source>
        <dbReference type="ARBA" id="ARBA00023157"/>
    </source>
</evidence>
<dbReference type="EMBL" id="QDEB01020476">
    <property type="protein sequence ID" value="RZC41074.1"/>
    <property type="molecule type" value="Genomic_DNA"/>
</dbReference>
<feature type="non-terminal residue" evidence="10">
    <location>
        <position position="1"/>
    </location>
</feature>
<evidence type="ECO:0000256" key="8">
    <source>
        <dbReference type="SAM" id="MobiDB-lite"/>
    </source>
</evidence>
<feature type="compositionally biased region" description="Basic and acidic residues" evidence="8">
    <location>
        <begin position="2246"/>
        <end position="2256"/>
    </location>
</feature>
<dbReference type="GO" id="GO:0007156">
    <property type="term" value="P:homophilic cell adhesion via plasma membrane adhesion molecules"/>
    <property type="evidence" value="ECO:0007669"/>
    <property type="project" value="TreeGrafter"/>
</dbReference>
<evidence type="ECO:0000256" key="3">
    <source>
        <dbReference type="ARBA" id="ARBA00022490"/>
    </source>
</evidence>
<dbReference type="Pfam" id="PF00435">
    <property type="entry name" value="Spectrin"/>
    <property type="match status" value="1"/>
</dbReference>
<dbReference type="FunFam" id="2.60.40.10:FF:001151">
    <property type="entry name" value="Uncharacterized protein, isoform F"/>
    <property type="match status" value="1"/>
</dbReference>
<dbReference type="GO" id="GO:0030424">
    <property type="term" value="C:axon"/>
    <property type="evidence" value="ECO:0007669"/>
    <property type="project" value="TreeGrafter"/>
</dbReference>
<name>A0A482W7J7_ASBVE</name>
<feature type="compositionally biased region" description="Basic and acidic residues" evidence="8">
    <location>
        <begin position="2697"/>
        <end position="2716"/>
    </location>
</feature>
<keyword evidence="4" id="KW-0732">Signal</keyword>
<dbReference type="SMART" id="SM00408">
    <property type="entry name" value="IGc2"/>
    <property type="match status" value="8"/>
</dbReference>
<dbReference type="FunFam" id="2.60.40.10:FF:000080">
    <property type="entry name" value="Myosin light chain kinase, smooth muscle"/>
    <property type="match status" value="1"/>
</dbReference>
<comment type="caution">
    <text evidence="10">The sequence shown here is derived from an EMBL/GenBank/DDBJ whole genome shotgun (WGS) entry which is preliminary data.</text>
</comment>
<feature type="domain" description="Ig-like" evidence="9">
    <location>
        <begin position="865"/>
        <end position="997"/>
    </location>
</feature>
<dbReference type="SUPFAM" id="SSF48726">
    <property type="entry name" value="Immunoglobulin"/>
    <property type="match status" value="9"/>
</dbReference>
<feature type="region of interest" description="Disordered" evidence="8">
    <location>
        <begin position="1561"/>
        <end position="1582"/>
    </location>
</feature>
<feature type="domain" description="Ig-like" evidence="9">
    <location>
        <begin position="1126"/>
        <end position="1213"/>
    </location>
</feature>
<comment type="subcellular location">
    <subcellularLocation>
        <location evidence="1">Cytoplasm</location>
    </subcellularLocation>
</comment>
<dbReference type="GO" id="GO:0050808">
    <property type="term" value="P:synapse organization"/>
    <property type="evidence" value="ECO:0007669"/>
    <property type="project" value="TreeGrafter"/>
</dbReference>
<dbReference type="FunFam" id="2.60.40.10:FF:000849">
    <property type="entry name" value="Uncharacterized protein, isoform F"/>
    <property type="match status" value="1"/>
</dbReference>
<keyword evidence="6" id="KW-0393">Immunoglobulin domain</keyword>
<dbReference type="FunFam" id="2.60.40.10:FF:000632">
    <property type="entry name" value="Uncharacterized protein, isoform B"/>
    <property type="match status" value="1"/>
</dbReference>
<dbReference type="InterPro" id="IPR018159">
    <property type="entry name" value="Spectrin/alpha-actinin"/>
</dbReference>
<feature type="compositionally biased region" description="Low complexity" evidence="8">
    <location>
        <begin position="2065"/>
        <end position="2075"/>
    </location>
</feature>
<keyword evidence="11" id="KW-1185">Reference proteome</keyword>
<evidence type="ECO:0000256" key="2">
    <source>
        <dbReference type="ARBA" id="ARBA00006692"/>
    </source>
</evidence>
<dbReference type="InterPro" id="IPR013783">
    <property type="entry name" value="Ig-like_fold"/>
</dbReference>
<dbReference type="GO" id="GO:0043025">
    <property type="term" value="C:neuronal cell body"/>
    <property type="evidence" value="ECO:0007669"/>
    <property type="project" value="TreeGrafter"/>
</dbReference>
<gene>
    <name evidence="10" type="ORF">BDFB_003837</name>
</gene>
<feature type="domain" description="Ig-like" evidence="9">
    <location>
        <begin position="1438"/>
        <end position="1529"/>
    </location>
</feature>
<dbReference type="GO" id="GO:0005737">
    <property type="term" value="C:cytoplasm"/>
    <property type="evidence" value="ECO:0007669"/>
    <property type="project" value="UniProtKB-SubCell"/>
</dbReference>
<feature type="compositionally biased region" description="Pro residues" evidence="8">
    <location>
        <begin position="2227"/>
        <end position="2239"/>
    </location>
</feature>
<dbReference type="CDD" id="cd00176">
    <property type="entry name" value="SPEC"/>
    <property type="match status" value="1"/>
</dbReference>
<dbReference type="PANTHER" id="PTHR45080:SF8">
    <property type="entry name" value="IG-LIKE DOMAIN-CONTAINING PROTEIN"/>
    <property type="match status" value="1"/>
</dbReference>
<evidence type="ECO:0000256" key="6">
    <source>
        <dbReference type="ARBA" id="ARBA00023319"/>
    </source>
</evidence>
<organism evidence="10 11">
    <name type="scientific">Asbolus verrucosus</name>
    <name type="common">Desert ironclad beetle</name>
    <dbReference type="NCBI Taxonomy" id="1661398"/>
    <lineage>
        <taxon>Eukaryota</taxon>
        <taxon>Metazoa</taxon>
        <taxon>Ecdysozoa</taxon>
        <taxon>Arthropoda</taxon>
        <taxon>Hexapoda</taxon>
        <taxon>Insecta</taxon>
        <taxon>Pterygota</taxon>
        <taxon>Neoptera</taxon>
        <taxon>Endopterygota</taxon>
        <taxon>Coleoptera</taxon>
        <taxon>Polyphaga</taxon>
        <taxon>Cucujiformia</taxon>
        <taxon>Tenebrionidae</taxon>
        <taxon>Pimeliinae</taxon>
        <taxon>Asbolus</taxon>
    </lineage>
</organism>
<dbReference type="SMART" id="SM00150">
    <property type="entry name" value="SPEC"/>
    <property type="match status" value="1"/>
</dbReference>
<feature type="compositionally biased region" description="Basic and acidic residues" evidence="8">
    <location>
        <begin position="2448"/>
        <end position="2461"/>
    </location>
</feature>
<evidence type="ECO:0000313" key="10">
    <source>
        <dbReference type="EMBL" id="RZC41074.1"/>
    </source>
</evidence>
<feature type="region of interest" description="Disordered" evidence="8">
    <location>
        <begin position="416"/>
        <end position="607"/>
    </location>
</feature>
<dbReference type="InterPro" id="IPR003598">
    <property type="entry name" value="Ig_sub2"/>
</dbReference>
<dbReference type="FunFam" id="2.60.40.10:FF:001215">
    <property type="entry name" value="Uncharacterized protein, isoform F"/>
    <property type="match status" value="1"/>
</dbReference>
<feature type="domain" description="Ig-like" evidence="9">
    <location>
        <begin position="1018"/>
        <end position="1107"/>
    </location>
</feature>
<evidence type="ECO:0000256" key="7">
    <source>
        <dbReference type="SAM" id="Coils"/>
    </source>
</evidence>
<dbReference type="InterPro" id="IPR013098">
    <property type="entry name" value="Ig_I-set"/>
</dbReference>
<keyword evidence="7" id="KW-0175">Coiled coil</keyword>
<feature type="compositionally biased region" description="Low complexity" evidence="8">
    <location>
        <begin position="2928"/>
        <end position="2944"/>
    </location>
</feature>
<feature type="compositionally biased region" description="Basic and acidic residues" evidence="8">
    <location>
        <begin position="1840"/>
        <end position="1850"/>
    </location>
</feature>
<keyword evidence="3" id="KW-0963">Cytoplasm</keyword>